<accession>C5D906</accession>
<proteinExistence type="predicted"/>
<dbReference type="InterPro" id="IPR041657">
    <property type="entry name" value="HTH_17"/>
</dbReference>
<protein>
    <submittedName>
        <fullName evidence="2">Regulatory protein MerR</fullName>
    </submittedName>
</protein>
<gene>
    <name evidence="2" type="ordered locus">GWCH70_3203</name>
</gene>
<name>C5D906_GEOSW</name>
<dbReference type="HOGENOM" id="CLU_1700683_0_0_9"/>
<feature type="domain" description="Helix-turn-helix" evidence="1">
    <location>
        <begin position="77"/>
        <end position="123"/>
    </location>
</feature>
<dbReference type="EMBL" id="CP001638">
    <property type="protein sequence ID" value="ACS25859.1"/>
    <property type="molecule type" value="Genomic_DNA"/>
</dbReference>
<dbReference type="AlphaFoldDB" id="C5D906"/>
<dbReference type="Pfam" id="PF12728">
    <property type="entry name" value="HTH_17"/>
    <property type="match status" value="1"/>
</dbReference>
<dbReference type="KEGG" id="gwc:GWCH70_3203"/>
<sequence>MNKKMTTLFRTAGNSNVDEYEKTSTLSENARRYLELVRLSLELEKQKEKMYLALNEQEKEEVQNVLSQITEPTIPEYLTVRDVALLLDVTPQMVRRYCAEGKIDAYQRLEGSGKWIIPTAQFLHHPNWPAFLRKRQKIKNQSINIAEKMLEYLGEEE</sequence>
<organism evidence="2">
    <name type="scientific">Geobacillus sp. (strain WCH70)</name>
    <dbReference type="NCBI Taxonomy" id="471223"/>
    <lineage>
        <taxon>Bacteria</taxon>
        <taxon>Bacillati</taxon>
        <taxon>Bacillota</taxon>
        <taxon>Bacilli</taxon>
        <taxon>Bacillales</taxon>
        <taxon>Anoxybacillaceae</taxon>
        <taxon>Geobacillus</taxon>
    </lineage>
</organism>
<evidence type="ECO:0000259" key="1">
    <source>
        <dbReference type="Pfam" id="PF12728"/>
    </source>
</evidence>
<reference evidence="2" key="1">
    <citation type="submission" date="2009-06" db="EMBL/GenBank/DDBJ databases">
        <title>Complete sequence of chromosome of Geopacillus sp. WCH70.</title>
        <authorList>
            <consortium name="US DOE Joint Genome Institute"/>
            <person name="Lucas S."/>
            <person name="Copeland A."/>
            <person name="Lapidus A."/>
            <person name="Glavina del Rio T."/>
            <person name="Dalin E."/>
            <person name="Tice H."/>
            <person name="Bruce D."/>
            <person name="Goodwin L."/>
            <person name="Pitluck S."/>
            <person name="Chertkov O."/>
            <person name="Brettin T."/>
            <person name="Detter J.C."/>
            <person name="Han C."/>
            <person name="Larimer F."/>
            <person name="Land M."/>
            <person name="Hauser L."/>
            <person name="Kyrpides N."/>
            <person name="Mikhailova N."/>
            <person name="Brumm P."/>
            <person name="Mead D.A."/>
            <person name="Richardson P."/>
        </authorList>
    </citation>
    <scope>NUCLEOTIDE SEQUENCE [LARGE SCALE GENOMIC DNA]</scope>
    <source>
        <strain evidence="2">WCH70</strain>
    </source>
</reference>
<evidence type="ECO:0000313" key="2">
    <source>
        <dbReference type="EMBL" id="ACS25859.1"/>
    </source>
</evidence>
<dbReference type="eggNOG" id="ENOG50344CN">
    <property type="taxonomic scope" value="Bacteria"/>
</dbReference>